<gene>
    <name evidence="1" type="ORF">F2Q68_00030327</name>
</gene>
<dbReference type="Proteomes" id="UP000712281">
    <property type="component" value="Unassembled WGS sequence"/>
</dbReference>
<name>A0A8S9GE62_BRACR</name>
<evidence type="ECO:0000313" key="2">
    <source>
        <dbReference type="Proteomes" id="UP000712281"/>
    </source>
</evidence>
<accession>A0A8S9GE62</accession>
<reference evidence="1" key="1">
    <citation type="submission" date="2019-12" db="EMBL/GenBank/DDBJ databases">
        <title>Genome sequencing and annotation of Brassica cretica.</title>
        <authorList>
            <person name="Studholme D.J."/>
            <person name="Sarris P.F."/>
        </authorList>
    </citation>
    <scope>NUCLEOTIDE SEQUENCE</scope>
    <source>
        <strain evidence="1">PFS-001/15</strain>
        <tissue evidence="1">Leaf</tissue>
    </source>
</reference>
<dbReference type="EMBL" id="QGKW02002005">
    <property type="protein sequence ID" value="KAF2544435.1"/>
    <property type="molecule type" value="Genomic_DNA"/>
</dbReference>
<dbReference type="AlphaFoldDB" id="A0A8S9GE62"/>
<evidence type="ECO:0000313" key="1">
    <source>
        <dbReference type="EMBL" id="KAF2544435.1"/>
    </source>
</evidence>
<proteinExistence type="predicted"/>
<sequence length="73" mass="8218">MHGFVSYRRFWRVRSLRNGQTAYVPGRYVATEPRSCSAAFVLGSVHARSLRSDRAWLVCGLIAILDLVCGRFG</sequence>
<protein>
    <submittedName>
        <fullName evidence="1">Uncharacterized protein</fullName>
    </submittedName>
</protein>
<organism evidence="1 2">
    <name type="scientific">Brassica cretica</name>
    <name type="common">Mustard</name>
    <dbReference type="NCBI Taxonomy" id="69181"/>
    <lineage>
        <taxon>Eukaryota</taxon>
        <taxon>Viridiplantae</taxon>
        <taxon>Streptophyta</taxon>
        <taxon>Embryophyta</taxon>
        <taxon>Tracheophyta</taxon>
        <taxon>Spermatophyta</taxon>
        <taxon>Magnoliopsida</taxon>
        <taxon>eudicotyledons</taxon>
        <taxon>Gunneridae</taxon>
        <taxon>Pentapetalae</taxon>
        <taxon>rosids</taxon>
        <taxon>malvids</taxon>
        <taxon>Brassicales</taxon>
        <taxon>Brassicaceae</taxon>
        <taxon>Brassiceae</taxon>
        <taxon>Brassica</taxon>
    </lineage>
</organism>
<comment type="caution">
    <text evidence="1">The sequence shown here is derived from an EMBL/GenBank/DDBJ whole genome shotgun (WGS) entry which is preliminary data.</text>
</comment>